<gene>
    <name evidence="1" type="ORF">COCNU_06G018400</name>
</gene>
<protein>
    <submittedName>
        <fullName evidence="1">Uncharacterized protein</fullName>
    </submittedName>
</protein>
<name>A0A8K0ID07_COCNU</name>
<comment type="caution">
    <text evidence="1">The sequence shown here is derived from an EMBL/GenBank/DDBJ whole genome shotgun (WGS) entry which is preliminary data.</text>
</comment>
<evidence type="ECO:0000313" key="1">
    <source>
        <dbReference type="EMBL" id="KAG1348011.1"/>
    </source>
</evidence>
<accession>A0A8K0ID07</accession>
<proteinExistence type="predicted"/>
<sequence>MRIVIPLGYVMQVEHHVRDLYMCEIEMDAKAVEVLSKGLQACKRKGTASDEPDAKKARVNTPSTVALADAAVAIEEDLQAEVNHLQKKTAEFDRLLKEKVVKVEGLQEALRKGKLTSMGLKATLALEEERRKKTEVKVSELKNQTSKQISKAKIQAVEEFKIFSKMRDLNIAFG</sequence>
<evidence type="ECO:0000313" key="2">
    <source>
        <dbReference type="Proteomes" id="UP000797356"/>
    </source>
</evidence>
<reference evidence="1" key="1">
    <citation type="journal article" date="2017" name="Gigascience">
        <title>The genome draft of coconut (Cocos nucifera).</title>
        <authorList>
            <person name="Xiao Y."/>
            <person name="Xu P."/>
            <person name="Fan H."/>
            <person name="Baudouin L."/>
            <person name="Xia W."/>
            <person name="Bocs S."/>
            <person name="Xu J."/>
            <person name="Li Q."/>
            <person name="Guo A."/>
            <person name="Zhou L."/>
            <person name="Li J."/>
            <person name="Wu Y."/>
            <person name="Ma Z."/>
            <person name="Armero A."/>
            <person name="Issali A.E."/>
            <person name="Liu N."/>
            <person name="Peng M."/>
            <person name="Yang Y."/>
        </authorList>
    </citation>
    <scope>NUCLEOTIDE SEQUENCE</scope>
    <source>
        <tissue evidence="1">Spear leaf of Hainan Tall coconut</tissue>
    </source>
</reference>
<dbReference type="EMBL" id="CM017877">
    <property type="protein sequence ID" value="KAG1348011.1"/>
    <property type="molecule type" value="Genomic_DNA"/>
</dbReference>
<dbReference type="Proteomes" id="UP000797356">
    <property type="component" value="Chromosome 6"/>
</dbReference>
<organism evidence="1 2">
    <name type="scientific">Cocos nucifera</name>
    <name type="common">Coconut palm</name>
    <dbReference type="NCBI Taxonomy" id="13894"/>
    <lineage>
        <taxon>Eukaryota</taxon>
        <taxon>Viridiplantae</taxon>
        <taxon>Streptophyta</taxon>
        <taxon>Embryophyta</taxon>
        <taxon>Tracheophyta</taxon>
        <taxon>Spermatophyta</taxon>
        <taxon>Magnoliopsida</taxon>
        <taxon>Liliopsida</taxon>
        <taxon>Arecaceae</taxon>
        <taxon>Arecoideae</taxon>
        <taxon>Cocoseae</taxon>
        <taxon>Attaleinae</taxon>
        <taxon>Cocos</taxon>
    </lineage>
</organism>
<reference evidence="1" key="2">
    <citation type="submission" date="2019-07" db="EMBL/GenBank/DDBJ databases">
        <authorList>
            <person name="Yang Y."/>
            <person name="Bocs S."/>
            <person name="Baudouin L."/>
        </authorList>
    </citation>
    <scope>NUCLEOTIDE SEQUENCE</scope>
    <source>
        <tissue evidence="1">Spear leaf of Hainan Tall coconut</tissue>
    </source>
</reference>
<dbReference type="AlphaFoldDB" id="A0A8K0ID07"/>
<keyword evidence="2" id="KW-1185">Reference proteome</keyword>